<keyword evidence="5" id="KW-1185">Reference proteome</keyword>
<dbReference type="Pfam" id="PF12951">
    <property type="entry name" value="PATR"/>
    <property type="match status" value="1"/>
</dbReference>
<evidence type="ECO:0000259" key="3">
    <source>
        <dbReference type="SMART" id="SM00014"/>
    </source>
</evidence>
<dbReference type="OrthoDB" id="9805301at2"/>
<reference evidence="4 5" key="1">
    <citation type="submission" date="2018-06" db="EMBL/GenBank/DDBJ databases">
        <title>Genomic Encyclopedia of Type Strains, Phase III (KMG-III): the genomes of soil and plant-associated and newly described type strains.</title>
        <authorList>
            <person name="Whitman W."/>
        </authorList>
    </citation>
    <scope>NUCLEOTIDE SEQUENCE [LARGE SCALE GENOMIC DNA]</scope>
    <source>
        <strain evidence="4 5">CGMCC 4.7090</strain>
    </source>
</reference>
<dbReference type="EMBL" id="QLMJ01000002">
    <property type="protein sequence ID" value="RAK42509.1"/>
    <property type="molecule type" value="Genomic_DNA"/>
</dbReference>
<dbReference type="SUPFAM" id="SSF48317">
    <property type="entry name" value="Acid phosphatase/Vanadium-dependent haloperoxidase"/>
    <property type="match status" value="1"/>
</dbReference>
<proteinExistence type="predicted"/>
<dbReference type="RefSeq" id="WP_111647661.1">
    <property type="nucleotide sequence ID" value="NZ_JACHWI010000003.1"/>
</dbReference>
<dbReference type="InterPro" id="IPR000326">
    <property type="entry name" value="PAP2/HPO"/>
</dbReference>
<evidence type="ECO:0000256" key="2">
    <source>
        <dbReference type="SAM" id="SignalP"/>
    </source>
</evidence>
<dbReference type="PROSITE" id="PS51318">
    <property type="entry name" value="TAT"/>
    <property type="match status" value="1"/>
</dbReference>
<dbReference type="InterPro" id="IPR011050">
    <property type="entry name" value="Pectin_lyase_fold/virulence"/>
</dbReference>
<sequence length="626" mass="65042">MNLSRRTLLRASAAGTAGLLAGPQLLSTSATAATAPTATATAAAFVDSYQTNITANLTAETNAAVRILTGMNQVWSTGTAWNTGTVLDHAFLRANVRYCVKTTHERTEAEAARAFVVDRQHQSYSVIAGLGPLADVYKAGALAVTGITSAPATTPATTISDAVPAGAPAGSALGAGSTSSALGKVVTLVNTLRGNYSSGNPSKFSYQYPRPWRMNADSEIVPTGEVDAFGYPVYESDTIVVPQLLRQRSTNPAEDGGYVSGHTNALYLASIALAYAVPERFQEMITAAYDLAETRIIAGMHSPADVIGGRILGTALAAAILGDAANATLKAEARAQALAYFQAQVGGDLFAYAHSSITSDGYADRARNAAIVKPKQTYGLPRTRNRAAFTVPKGAEVLLETRLPYLDAAQRREVLRTTGLAAGNPLLDGGEQWGRLDLFTAADGYAAFDATVAVSLDATAGGFSAADTWRNDIEGRGGLIKLGTGELTLAGDNEYQGGTTIAEGTVVAAAKNALGSGDVTVTGGTLRLAAEKVHVGGELRLRAGTLAATVRPHGAAPLTVHEEATIGAGTVLEIAVTADKKFDKAVPVLKARKIRGRFAKVVVTTPGYQAELIHQNDTVTVRLRKA</sequence>
<evidence type="ECO:0000313" key="4">
    <source>
        <dbReference type="EMBL" id="RAK42509.1"/>
    </source>
</evidence>
<feature type="domain" description="Phosphatidic acid phosphatase type 2/haloperoxidase" evidence="3">
    <location>
        <begin position="184"/>
        <end position="321"/>
    </location>
</feature>
<evidence type="ECO:0000256" key="1">
    <source>
        <dbReference type="ARBA" id="ARBA00022729"/>
    </source>
</evidence>
<comment type="caution">
    <text evidence="4">The sequence shown here is derived from an EMBL/GenBank/DDBJ whole genome shotgun (WGS) entry which is preliminary data.</text>
</comment>
<accession>A0A327ZIK3</accession>
<dbReference type="SMART" id="SM00014">
    <property type="entry name" value="acidPPc"/>
    <property type="match status" value="1"/>
</dbReference>
<dbReference type="InterPro" id="IPR013425">
    <property type="entry name" value="Autotrns_rpt"/>
</dbReference>
<evidence type="ECO:0000313" key="5">
    <source>
        <dbReference type="Proteomes" id="UP000249341"/>
    </source>
</evidence>
<dbReference type="InterPro" id="IPR036938">
    <property type="entry name" value="PAP2/HPO_sf"/>
</dbReference>
<organism evidence="4 5">
    <name type="scientific">Actinoplanes lutulentus</name>
    <dbReference type="NCBI Taxonomy" id="1287878"/>
    <lineage>
        <taxon>Bacteria</taxon>
        <taxon>Bacillati</taxon>
        <taxon>Actinomycetota</taxon>
        <taxon>Actinomycetes</taxon>
        <taxon>Micromonosporales</taxon>
        <taxon>Micromonosporaceae</taxon>
        <taxon>Actinoplanes</taxon>
    </lineage>
</organism>
<gene>
    <name evidence="4" type="ORF">B0I29_102334</name>
</gene>
<dbReference type="SUPFAM" id="SSF51126">
    <property type="entry name" value="Pectin lyase-like"/>
    <property type="match status" value="1"/>
</dbReference>
<feature type="chain" id="PRO_5016304670" evidence="2">
    <location>
        <begin position="33"/>
        <end position="626"/>
    </location>
</feature>
<name>A0A327ZIK3_9ACTN</name>
<dbReference type="NCBIfam" id="TIGR02601">
    <property type="entry name" value="autotrns_rpt"/>
    <property type="match status" value="1"/>
</dbReference>
<dbReference type="Proteomes" id="UP000249341">
    <property type="component" value="Unassembled WGS sequence"/>
</dbReference>
<dbReference type="AlphaFoldDB" id="A0A327ZIK3"/>
<dbReference type="InterPro" id="IPR006311">
    <property type="entry name" value="TAT_signal"/>
</dbReference>
<feature type="signal peptide" evidence="2">
    <location>
        <begin position="1"/>
        <end position="32"/>
    </location>
</feature>
<protein>
    <submittedName>
        <fullName evidence="4">Autotransporter-associated beta strand protein</fullName>
    </submittedName>
</protein>
<keyword evidence="1 2" id="KW-0732">Signal</keyword>
<dbReference type="Pfam" id="PF01569">
    <property type="entry name" value="PAP2"/>
    <property type="match status" value="1"/>
</dbReference>
<dbReference type="Gene3D" id="1.20.144.10">
    <property type="entry name" value="Phosphatidic acid phosphatase type 2/haloperoxidase"/>
    <property type="match status" value="1"/>
</dbReference>